<reference evidence="1" key="1">
    <citation type="submission" date="2023-04" db="EMBL/GenBank/DDBJ databases">
        <title>Draft Genome sequencing of Naganishia species isolated from polar environments using Oxford Nanopore Technology.</title>
        <authorList>
            <person name="Leo P."/>
            <person name="Venkateswaran K."/>
        </authorList>
    </citation>
    <scope>NUCLEOTIDE SEQUENCE</scope>
    <source>
        <strain evidence="1">MNA-CCFEE 5423</strain>
    </source>
</reference>
<comment type="caution">
    <text evidence="1">The sequence shown here is derived from an EMBL/GenBank/DDBJ whole genome shotgun (WGS) entry which is preliminary data.</text>
</comment>
<organism evidence="1 2">
    <name type="scientific">Naganishia friedmannii</name>
    <dbReference type="NCBI Taxonomy" id="89922"/>
    <lineage>
        <taxon>Eukaryota</taxon>
        <taxon>Fungi</taxon>
        <taxon>Dikarya</taxon>
        <taxon>Basidiomycota</taxon>
        <taxon>Agaricomycotina</taxon>
        <taxon>Tremellomycetes</taxon>
        <taxon>Filobasidiales</taxon>
        <taxon>Filobasidiaceae</taxon>
        <taxon>Naganishia</taxon>
    </lineage>
</organism>
<name>A0ACC2VNK4_9TREE</name>
<sequence length="233" mass="25762">MTLVNRGRLSVQPVTPEAYEATLLLGENGGWDELIAPVRKAAAKKAVKPKASPKSKRKAPQEGEPQEQLINGQTTSENDDALTKKRKRVATKSSKTSGRKIKRSSSRSSSELSDILSLMDSQGRLPAESLDDIPTTDHEPPMKQKRLTSKNSNTSPGTIELASSRRSPSEPSSSELSDLLEHMDTEIDTLEERKAAVLMRGKKRLPREEIASGRYPTIEPYRRSARLQRTTSD</sequence>
<dbReference type="EMBL" id="JASBWT010000011">
    <property type="protein sequence ID" value="KAJ9100686.1"/>
    <property type="molecule type" value="Genomic_DNA"/>
</dbReference>
<evidence type="ECO:0000313" key="2">
    <source>
        <dbReference type="Proteomes" id="UP001227268"/>
    </source>
</evidence>
<accession>A0ACC2VNK4</accession>
<proteinExistence type="predicted"/>
<gene>
    <name evidence="1" type="ORF">QFC21_003731</name>
</gene>
<dbReference type="Proteomes" id="UP001227268">
    <property type="component" value="Unassembled WGS sequence"/>
</dbReference>
<protein>
    <submittedName>
        <fullName evidence="1">Uncharacterized protein</fullName>
    </submittedName>
</protein>
<keyword evidence="2" id="KW-1185">Reference proteome</keyword>
<evidence type="ECO:0000313" key="1">
    <source>
        <dbReference type="EMBL" id="KAJ9100686.1"/>
    </source>
</evidence>